<evidence type="ECO:0000313" key="2">
    <source>
        <dbReference type="EMBL" id="KAF6200727.1"/>
    </source>
</evidence>
<keyword evidence="3" id="KW-1185">Reference proteome</keyword>
<proteinExistence type="predicted"/>
<reference evidence="2" key="1">
    <citation type="journal article" date="2021" name="Mol. Ecol. Resour.">
        <title>Apolygus lucorum genome provides insights into omnivorousness and mesophyll feeding.</title>
        <authorList>
            <person name="Liu Y."/>
            <person name="Liu H."/>
            <person name="Wang H."/>
            <person name="Huang T."/>
            <person name="Liu B."/>
            <person name="Yang B."/>
            <person name="Yin L."/>
            <person name="Li B."/>
            <person name="Zhang Y."/>
            <person name="Zhang S."/>
            <person name="Jiang F."/>
            <person name="Zhang X."/>
            <person name="Ren Y."/>
            <person name="Wang B."/>
            <person name="Wang S."/>
            <person name="Lu Y."/>
            <person name="Wu K."/>
            <person name="Fan W."/>
            <person name="Wang G."/>
        </authorList>
    </citation>
    <scope>NUCLEOTIDE SEQUENCE</scope>
    <source>
        <strain evidence="2">12Hb</strain>
    </source>
</reference>
<sequence length="67" mass="7497">MWVYCGLYTNIDHVLGTQAPPPAAFNTPDHSSDDDSSDEEFWREVKPTEVKVHEPVAQPEGMIKVSP</sequence>
<dbReference type="EMBL" id="WIXP02000013">
    <property type="protein sequence ID" value="KAF6200727.1"/>
    <property type="molecule type" value="Genomic_DNA"/>
</dbReference>
<organism evidence="2 3">
    <name type="scientific">Apolygus lucorum</name>
    <name type="common">Small green plant bug</name>
    <name type="synonym">Lygocoris lucorum</name>
    <dbReference type="NCBI Taxonomy" id="248454"/>
    <lineage>
        <taxon>Eukaryota</taxon>
        <taxon>Metazoa</taxon>
        <taxon>Ecdysozoa</taxon>
        <taxon>Arthropoda</taxon>
        <taxon>Hexapoda</taxon>
        <taxon>Insecta</taxon>
        <taxon>Pterygota</taxon>
        <taxon>Neoptera</taxon>
        <taxon>Paraneoptera</taxon>
        <taxon>Hemiptera</taxon>
        <taxon>Heteroptera</taxon>
        <taxon>Panheteroptera</taxon>
        <taxon>Cimicomorpha</taxon>
        <taxon>Miridae</taxon>
        <taxon>Mirini</taxon>
        <taxon>Apolygus</taxon>
    </lineage>
</organism>
<name>A0A8S9WVJ0_APOLU</name>
<dbReference type="AlphaFoldDB" id="A0A8S9WVJ0"/>
<gene>
    <name evidence="2" type="ORF">GE061_005171</name>
</gene>
<feature type="region of interest" description="Disordered" evidence="1">
    <location>
        <begin position="18"/>
        <end position="44"/>
    </location>
</feature>
<evidence type="ECO:0000256" key="1">
    <source>
        <dbReference type="SAM" id="MobiDB-lite"/>
    </source>
</evidence>
<evidence type="ECO:0000313" key="3">
    <source>
        <dbReference type="Proteomes" id="UP000466442"/>
    </source>
</evidence>
<comment type="caution">
    <text evidence="2">The sequence shown here is derived from an EMBL/GenBank/DDBJ whole genome shotgun (WGS) entry which is preliminary data.</text>
</comment>
<accession>A0A8S9WVJ0</accession>
<protein>
    <submittedName>
        <fullName evidence="2">Uncharacterized protein</fullName>
    </submittedName>
</protein>
<dbReference type="Proteomes" id="UP000466442">
    <property type="component" value="Unassembled WGS sequence"/>
</dbReference>